<evidence type="ECO:0008006" key="3">
    <source>
        <dbReference type="Google" id="ProtNLM"/>
    </source>
</evidence>
<dbReference type="OrthoDB" id="1796886at2"/>
<reference evidence="2" key="1">
    <citation type="submission" date="2018-02" db="EMBL/GenBank/DDBJ databases">
        <authorList>
            <person name="Hausmann B."/>
        </authorList>
    </citation>
    <scope>NUCLEOTIDE SEQUENCE [LARGE SCALE GENOMIC DNA]</scope>
    <source>
        <strain evidence="2">Peat soil MAG SbF1</strain>
    </source>
</reference>
<evidence type="ECO:0000313" key="2">
    <source>
        <dbReference type="Proteomes" id="UP000238916"/>
    </source>
</evidence>
<dbReference type="Proteomes" id="UP000238916">
    <property type="component" value="Unassembled WGS sequence"/>
</dbReference>
<evidence type="ECO:0000313" key="1">
    <source>
        <dbReference type="EMBL" id="SPF56777.1"/>
    </source>
</evidence>
<organism evidence="1 2">
    <name type="scientific">Candidatus Desulfosporosinus infrequens</name>
    <dbReference type="NCBI Taxonomy" id="2043169"/>
    <lineage>
        <taxon>Bacteria</taxon>
        <taxon>Bacillati</taxon>
        <taxon>Bacillota</taxon>
        <taxon>Clostridia</taxon>
        <taxon>Eubacteriales</taxon>
        <taxon>Desulfitobacteriaceae</taxon>
        <taxon>Desulfosporosinus</taxon>
    </lineage>
</organism>
<protein>
    <recommendedName>
        <fullName evidence="3">DUF3828 domain-containing protein</fullName>
    </recommendedName>
</protein>
<dbReference type="AlphaFoldDB" id="A0A2U3LXV1"/>
<proteinExistence type="predicted"/>
<gene>
    <name evidence="1" type="ORF">SBF1_950055</name>
</gene>
<dbReference type="EMBL" id="OMOF01000945">
    <property type="protein sequence ID" value="SPF56777.1"/>
    <property type="molecule type" value="Genomic_DNA"/>
</dbReference>
<accession>A0A2U3LXV1</accession>
<sequence>MRHSRYVWVLGLSLFCLITIVTFRTPQTVISALSDSHYGNSPRATIQHFWVLMDLRQTDLARDLLNLPVGSPDENEFSTWETRLNKDPLLSLQKVEFMNADLNSTTSQAVVVRVYWTSPVQDVQRVMFSINLKQTEKGWRIVRIKKMNNLS</sequence>
<name>A0A2U3LXV1_9FIRM</name>